<sequence length="74" mass="8268">DYRGTGDDLSMAWKVHQAADFIAMTSHFATAMLVLRLMGNHSIEADELQLRFNNPLTLVENGGDYVQLTPQEDS</sequence>
<protein>
    <submittedName>
        <fullName evidence="1">Uncharacterized protein</fullName>
    </submittedName>
</protein>
<proteinExistence type="predicted"/>
<comment type="caution">
    <text evidence="1">The sequence shown here is derived from an EMBL/GenBank/DDBJ whole genome shotgun (WGS) entry which is preliminary data.</text>
</comment>
<dbReference type="EMBL" id="WIXE01021509">
    <property type="protein sequence ID" value="KAK5968319.1"/>
    <property type="molecule type" value="Genomic_DNA"/>
</dbReference>
<evidence type="ECO:0000313" key="1">
    <source>
        <dbReference type="EMBL" id="KAK5968319.1"/>
    </source>
</evidence>
<keyword evidence="2" id="KW-1185">Reference proteome</keyword>
<gene>
    <name evidence="1" type="ORF">GCK32_012575</name>
</gene>
<dbReference type="AlphaFoldDB" id="A0AAN8F365"/>
<organism evidence="1 2">
    <name type="scientific">Trichostrongylus colubriformis</name>
    <name type="common">Black scour worm</name>
    <dbReference type="NCBI Taxonomy" id="6319"/>
    <lineage>
        <taxon>Eukaryota</taxon>
        <taxon>Metazoa</taxon>
        <taxon>Ecdysozoa</taxon>
        <taxon>Nematoda</taxon>
        <taxon>Chromadorea</taxon>
        <taxon>Rhabditida</taxon>
        <taxon>Rhabditina</taxon>
        <taxon>Rhabditomorpha</taxon>
        <taxon>Strongyloidea</taxon>
        <taxon>Trichostrongylidae</taxon>
        <taxon>Trichostrongylus</taxon>
    </lineage>
</organism>
<dbReference type="Proteomes" id="UP001331761">
    <property type="component" value="Unassembled WGS sequence"/>
</dbReference>
<reference evidence="1 2" key="1">
    <citation type="submission" date="2019-10" db="EMBL/GenBank/DDBJ databases">
        <title>Assembly and Annotation for the nematode Trichostrongylus colubriformis.</title>
        <authorList>
            <person name="Martin J."/>
        </authorList>
    </citation>
    <scope>NUCLEOTIDE SEQUENCE [LARGE SCALE GENOMIC DNA]</scope>
    <source>
        <strain evidence="1">G859</strain>
        <tissue evidence="1">Whole worm</tissue>
    </source>
</reference>
<name>A0AAN8F365_TRICO</name>
<accession>A0AAN8F365</accession>
<feature type="non-terminal residue" evidence="1">
    <location>
        <position position="1"/>
    </location>
</feature>
<evidence type="ECO:0000313" key="2">
    <source>
        <dbReference type="Proteomes" id="UP001331761"/>
    </source>
</evidence>